<dbReference type="InterPro" id="IPR036397">
    <property type="entry name" value="RNaseH_sf"/>
</dbReference>
<dbReference type="SUPFAM" id="SSF53098">
    <property type="entry name" value="Ribonuclease H-like"/>
    <property type="match status" value="1"/>
</dbReference>
<dbReference type="InterPro" id="IPR012337">
    <property type="entry name" value="RNaseH-like_sf"/>
</dbReference>
<name>A0A2B7Y5V2_POLH7</name>
<dbReference type="EMBL" id="PDNA01000074">
    <property type="protein sequence ID" value="PGH16381.1"/>
    <property type="molecule type" value="Genomic_DNA"/>
</dbReference>
<sequence>MSAIPAQTAISVINSTDALQGLLDDLNNLPTNPPSLYLDLEGVNLSRHGSIYLIGIHRLGATAFSTASNKNSSGTATTTSLKIILETSTIPKVIFDIRNDSDALFNLFGISVDGFKDL</sequence>
<dbReference type="OrthoDB" id="26838at2759"/>
<evidence type="ECO:0000313" key="3">
    <source>
        <dbReference type="Proteomes" id="UP000224634"/>
    </source>
</evidence>
<feature type="domain" description="3'-5' exonuclease" evidence="1">
    <location>
        <begin position="17"/>
        <end position="116"/>
    </location>
</feature>
<dbReference type="GO" id="GO:0006139">
    <property type="term" value="P:nucleobase-containing compound metabolic process"/>
    <property type="evidence" value="ECO:0007669"/>
    <property type="project" value="InterPro"/>
</dbReference>
<dbReference type="GO" id="GO:0008408">
    <property type="term" value="F:3'-5' exonuclease activity"/>
    <property type="evidence" value="ECO:0007669"/>
    <property type="project" value="InterPro"/>
</dbReference>
<dbReference type="PANTHER" id="PTHR43040">
    <property type="entry name" value="RIBONUCLEASE D"/>
    <property type="match status" value="1"/>
</dbReference>
<organism evidence="2 3">
    <name type="scientific">Polytolypa hystricis (strain UAMH7299)</name>
    <dbReference type="NCBI Taxonomy" id="1447883"/>
    <lineage>
        <taxon>Eukaryota</taxon>
        <taxon>Fungi</taxon>
        <taxon>Dikarya</taxon>
        <taxon>Ascomycota</taxon>
        <taxon>Pezizomycotina</taxon>
        <taxon>Eurotiomycetes</taxon>
        <taxon>Eurotiomycetidae</taxon>
        <taxon>Onygenales</taxon>
        <taxon>Onygenales incertae sedis</taxon>
        <taxon>Polytolypa</taxon>
    </lineage>
</organism>
<reference evidence="2 3" key="1">
    <citation type="submission" date="2017-10" db="EMBL/GenBank/DDBJ databases">
        <title>Comparative genomics in systemic dimorphic fungi from Ajellomycetaceae.</title>
        <authorList>
            <person name="Munoz J.F."/>
            <person name="Mcewen J.G."/>
            <person name="Clay O.K."/>
            <person name="Cuomo C.A."/>
        </authorList>
    </citation>
    <scope>NUCLEOTIDE SEQUENCE [LARGE SCALE GENOMIC DNA]</scope>
    <source>
        <strain evidence="2 3">UAMH7299</strain>
    </source>
</reference>
<dbReference type="InterPro" id="IPR002562">
    <property type="entry name" value="3'-5'_exonuclease_dom"/>
</dbReference>
<gene>
    <name evidence="2" type="ORF">AJ80_05231</name>
</gene>
<dbReference type="Pfam" id="PF01612">
    <property type="entry name" value="DNA_pol_A_exo1"/>
    <property type="match status" value="1"/>
</dbReference>
<proteinExistence type="predicted"/>
<dbReference type="GO" id="GO:0003676">
    <property type="term" value="F:nucleic acid binding"/>
    <property type="evidence" value="ECO:0007669"/>
    <property type="project" value="InterPro"/>
</dbReference>
<dbReference type="PANTHER" id="PTHR43040:SF1">
    <property type="entry name" value="RIBONUCLEASE D"/>
    <property type="match status" value="1"/>
</dbReference>
<dbReference type="STRING" id="1447883.A0A2B7Y5V2"/>
<evidence type="ECO:0000313" key="2">
    <source>
        <dbReference type="EMBL" id="PGH16381.1"/>
    </source>
</evidence>
<dbReference type="Gene3D" id="3.30.420.10">
    <property type="entry name" value="Ribonuclease H-like superfamily/Ribonuclease H"/>
    <property type="match status" value="1"/>
</dbReference>
<comment type="caution">
    <text evidence="2">The sequence shown here is derived from an EMBL/GenBank/DDBJ whole genome shotgun (WGS) entry which is preliminary data.</text>
</comment>
<protein>
    <recommendedName>
        <fullName evidence="1">3'-5' exonuclease domain-containing protein</fullName>
    </recommendedName>
</protein>
<accession>A0A2B7Y5V2</accession>
<dbReference type="Proteomes" id="UP000224634">
    <property type="component" value="Unassembled WGS sequence"/>
</dbReference>
<dbReference type="AlphaFoldDB" id="A0A2B7Y5V2"/>
<evidence type="ECO:0000259" key="1">
    <source>
        <dbReference type="Pfam" id="PF01612"/>
    </source>
</evidence>
<keyword evidence="3" id="KW-1185">Reference proteome</keyword>